<dbReference type="Proteomes" id="UP000029736">
    <property type="component" value="Unassembled WGS sequence"/>
</dbReference>
<dbReference type="EMBL" id="JPOS01000084">
    <property type="protein sequence ID" value="KGE85594.1"/>
    <property type="molecule type" value="Genomic_DNA"/>
</dbReference>
<dbReference type="SUPFAM" id="SSF51445">
    <property type="entry name" value="(Trans)glycosidases"/>
    <property type="match status" value="1"/>
</dbReference>
<gene>
    <name evidence="1" type="ORF">IX84_26225</name>
</gene>
<evidence type="ECO:0000313" key="1">
    <source>
        <dbReference type="EMBL" id="KGE85594.1"/>
    </source>
</evidence>
<keyword evidence="2" id="KW-1185">Reference proteome</keyword>
<evidence type="ECO:0000313" key="2">
    <source>
        <dbReference type="Proteomes" id="UP000029736"/>
    </source>
</evidence>
<accession>A0A098RZL9</accession>
<dbReference type="Gene3D" id="3.20.20.80">
    <property type="entry name" value="Glycosidases"/>
    <property type="match status" value="1"/>
</dbReference>
<sequence>MNPRILFFSLIILALTLLQSCRPAPENGQSGERFSYRGWNILSSHRENGLKTLDKAVEYGINHIELSHYQLVHDLKDFRKPENREATNFFIDAAHERGIENVYVWDHAFYPLDYYPDRFKVEAQANEDFTHHTTKFEGGLQQQLNLDDPKFWQWVYQDYDSLLDLSPNLDGIVLTFIETGSYVIYQHSEKLKTKSEKLAALVDSLGGYFIDQRRLKLTIRTFIYNQFERDIILDALKQIKRDDITVMIKMTPHDWFLTYPYQDYVTDIPFPVVIEYDCGMEYAGENLIANTFPHYFADAFRHYAQFDNVVGYCARTDRFEETAAVGTPGELNLFVLSQLSKDLSTDTDSLTTAFIAQTYGAEVVPLLKPAFDSALSIVLSTFYTLGTHTANHSRLNYHRKGHYQTHTTGEWFAPDDQYTWIGHDVNKRLHHYKDILNALSFPAYKTDTAGMRKDLSWVVDSAWLSPNEDLTPEYYQDILTEKAYGIQLAKETLKRVEKALPLIPDTAAAQRLYHTFNRTLIVAKERRGAAQAVFGYRLWCKGPEYRTPELQRQIYDGLEETASMLEEIDNYPVHTPLGQWRWHRDRESFDIYYKAITEAGWPEVGLYEVVPRPE</sequence>
<protein>
    <submittedName>
        <fullName evidence="1">Uncharacterized protein</fullName>
    </submittedName>
</protein>
<dbReference type="AlphaFoldDB" id="A0A098RZL9"/>
<dbReference type="STRING" id="1524460.IX84_26225"/>
<name>A0A098RZL9_9BACT</name>
<dbReference type="PROSITE" id="PS51257">
    <property type="entry name" value="PROKAR_LIPOPROTEIN"/>
    <property type="match status" value="1"/>
</dbReference>
<reference evidence="1 2" key="1">
    <citation type="journal article" date="2014" name="Int. J. Syst. Evol. Microbiol.">
        <title>Phaeodactylibacter xiamenensis gen. nov., sp. nov., a member of the family Saprospiraceae isolated from the marine alga Phaeodactylum tricornutum.</title>
        <authorList>
            <person name="Chen Z.Jr."/>
            <person name="Lei X."/>
            <person name="Lai Q."/>
            <person name="Li Y."/>
            <person name="Zhang B."/>
            <person name="Zhang J."/>
            <person name="Zhang H."/>
            <person name="Yang L."/>
            <person name="Zheng W."/>
            <person name="Tian Y."/>
            <person name="Yu Z."/>
            <person name="Xu H.Jr."/>
            <person name="Zheng T."/>
        </authorList>
    </citation>
    <scope>NUCLEOTIDE SEQUENCE [LARGE SCALE GENOMIC DNA]</scope>
    <source>
        <strain evidence="1 2">KD52</strain>
    </source>
</reference>
<dbReference type="InterPro" id="IPR017853">
    <property type="entry name" value="GH"/>
</dbReference>
<dbReference type="RefSeq" id="WP_044227519.1">
    <property type="nucleotide sequence ID" value="NZ_JBKAGJ010000003.1"/>
</dbReference>
<dbReference type="OrthoDB" id="3649383at2"/>
<organism evidence="1 2">
    <name type="scientific">Phaeodactylibacter xiamenensis</name>
    <dbReference type="NCBI Taxonomy" id="1524460"/>
    <lineage>
        <taxon>Bacteria</taxon>
        <taxon>Pseudomonadati</taxon>
        <taxon>Bacteroidota</taxon>
        <taxon>Saprospiria</taxon>
        <taxon>Saprospirales</taxon>
        <taxon>Haliscomenobacteraceae</taxon>
        <taxon>Phaeodactylibacter</taxon>
    </lineage>
</organism>
<proteinExistence type="predicted"/>
<comment type="caution">
    <text evidence="1">The sequence shown here is derived from an EMBL/GenBank/DDBJ whole genome shotgun (WGS) entry which is preliminary data.</text>
</comment>